<keyword evidence="1" id="KW-0175">Coiled coil</keyword>
<dbReference type="VEuPathDB" id="PlasmoDB:PVX_023685"/>
<accession>A0A564ZSW4</accession>
<name>A0A564ZSW4_PLAVI</name>
<organism evidence="3 4">
    <name type="scientific">Plasmodium vivax</name>
    <name type="common">malaria parasite P. vivax</name>
    <dbReference type="NCBI Taxonomy" id="5855"/>
    <lineage>
        <taxon>Eukaryota</taxon>
        <taxon>Sar</taxon>
        <taxon>Alveolata</taxon>
        <taxon>Apicomplexa</taxon>
        <taxon>Aconoidasida</taxon>
        <taxon>Haemosporida</taxon>
        <taxon>Plasmodiidae</taxon>
        <taxon>Plasmodium</taxon>
        <taxon>Plasmodium (Plasmodium)</taxon>
    </lineage>
</organism>
<evidence type="ECO:0000313" key="4">
    <source>
        <dbReference type="Proteomes" id="UP000220605"/>
    </source>
</evidence>
<dbReference type="AlphaFoldDB" id="A0A564ZSW4"/>
<dbReference type="VEuPathDB" id="PlasmoDB:PVP01_0736400"/>
<reference evidence="4" key="1">
    <citation type="submission" date="2016-07" db="EMBL/GenBank/DDBJ databases">
        <authorList>
            <consortium name="Pathogen Informatics"/>
        </authorList>
    </citation>
    <scope>NUCLEOTIDE SEQUENCE [LARGE SCALE GENOMIC DNA]</scope>
</reference>
<dbReference type="VEuPathDB" id="PlasmoDB:PVW1_080045900"/>
<dbReference type="InterPro" id="IPR008780">
    <property type="entry name" value="Plasmodium_Vir"/>
</dbReference>
<dbReference type="Pfam" id="PF05795">
    <property type="entry name" value="Plasmodium_Vir"/>
    <property type="match status" value="1"/>
</dbReference>
<feature type="coiled-coil region" evidence="1">
    <location>
        <begin position="146"/>
        <end position="184"/>
    </location>
</feature>
<protein>
    <submittedName>
        <fullName evidence="3">VIR protein</fullName>
    </submittedName>
</protein>
<evidence type="ECO:0000256" key="2">
    <source>
        <dbReference type="SAM" id="MobiDB-lite"/>
    </source>
</evidence>
<sequence length="350" mass="40254">MANVLGNKELNKLPTKINYSNYENGLDDCNRVSSYDSTKERIIQHEGLQNVSDKIMKALCYVYNESKRSDFNSNICNYFYYWLSDILLTYLEHKSSYGQTLDILYSFLYNNEGVRKCKPIYYTMNENDIKKFKLIFDYSQDYDTYMEQLTQDNHKCTENYKDYLQKYVNSYNELEIECKRDENSYKYCGNFKTYISNKDPKHLSTRISKLEVTNEQAEQTKEGSSVDEVDTQSQTKFTAKLGSEGRHGPSDPHSDGRTTGVGITPAPLNDSPTPITSKSITAVASTAGFLVPSFLMYKFTPVGTLINKLLGRTPNLNHIPLRDSGIIEQFPYAGHFNTENDRFNISYSPE</sequence>
<dbReference type="EMBL" id="LT635618">
    <property type="protein sequence ID" value="VUZ95016.1"/>
    <property type="molecule type" value="Genomic_DNA"/>
</dbReference>
<proteinExistence type="predicted"/>
<dbReference type="VEuPathDB" id="PlasmoDB:PVPAM_000044600"/>
<gene>
    <name evidence="3" type="ORF">PVP01_0736400</name>
</gene>
<dbReference type="Proteomes" id="UP000220605">
    <property type="component" value="Chromosome 7"/>
</dbReference>
<evidence type="ECO:0000313" key="3">
    <source>
        <dbReference type="EMBL" id="VUZ95016.1"/>
    </source>
</evidence>
<feature type="compositionally biased region" description="Basic and acidic residues" evidence="2">
    <location>
        <begin position="243"/>
        <end position="256"/>
    </location>
</feature>
<feature type="region of interest" description="Disordered" evidence="2">
    <location>
        <begin position="212"/>
        <end position="273"/>
    </location>
</feature>
<evidence type="ECO:0000256" key="1">
    <source>
        <dbReference type="SAM" id="Coils"/>
    </source>
</evidence>
<dbReference type="OrthoDB" id="383226at2759"/>